<dbReference type="SUPFAM" id="SSF56801">
    <property type="entry name" value="Acetyl-CoA synthetase-like"/>
    <property type="match status" value="1"/>
</dbReference>
<dbReference type="AlphaFoldDB" id="A0A255GL82"/>
<evidence type="ECO:0000313" key="6">
    <source>
        <dbReference type="EMBL" id="OYO16570.1"/>
    </source>
</evidence>
<keyword evidence="7" id="KW-1185">Reference proteome</keyword>
<evidence type="ECO:0000256" key="1">
    <source>
        <dbReference type="ARBA" id="ARBA00006432"/>
    </source>
</evidence>
<organism evidence="6 7">
    <name type="scientific">Enemella dayhoffiae</name>
    <dbReference type="NCBI Taxonomy" id="2016507"/>
    <lineage>
        <taxon>Bacteria</taxon>
        <taxon>Bacillati</taxon>
        <taxon>Actinomycetota</taxon>
        <taxon>Actinomycetes</taxon>
        <taxon>Propionibacteriales</taxon>
        <taxon>Propionibacteriaceae</taxon>
        <taxon>Enemella</taxon>
    </lineage>
</organism>
<evidence type="ECO:0000259" key="5">
    <source>
        <dbReference type="Pfam" id="PF13193"/>
    </source>
</evidence>
<dbReference type="GO" id="GO:0006631">
    <property type="term" value="P:fatty acid metabolic process"/>
    <property type="evidence" value="ECO:0007669"/>
    <property type="project" value="TreeGrafter"/>
</dbReference>
<dbReference type="EMBL" id="NMVQ01000047">
    <property type="protein sequence ID" value="OYO16570.1"/>
    <property type="molecule type" value="Genomic_DNA"/>
</dbReference>
<dbReference type="PANTHER" id="PTHR43201">
    <property type="entry name" value="ACYL-COA SYNTHETASE"/>
    <property type="match status" value="1"/>
</dbReference>
<evidence type="ECO:0000256" key="2">
    <source>
        <dbReference type="ARBA" id="ARBA00022598"/>
    </source>
</evidence>
<sequence>MVEDPLADLPVVDPATAAEYHRAGWWGDRSLPELVADRARSIPEETAVAGDGIRWTWADLDRQTDAMTVRLAGLGLPAGARVAVLLPDGPTVHAALLGCARAGLVAVGIGARSGDAEIAHLARHTRARALLTQTSHRGRRAEELLSALTERGVPALPLLLADQVTPSDTVSTTTNPPRGVDEVSILNSTSGTTGLPKCVTQFDNRWLHFCDLAIAAGRLNSQDRVLAAVPTPYGFGLWTSHYLGPRLGVPTHRMARFDATEALRLIERERITVLACVTTQFRMMLASPELAAVDLSSLRVMFTGGEAIPFERAREFEERTGSALLQFFGSNETGALAYSSVDDPPEVRLRTGGRLIPHMRPRLYDPDTGEQTTEQGQPGCRGPLTSLGYFADQAANSELFTRDGWMLMGDLVEFAPAPGGADTLRLIGRTSDIIIRGGKNISAAEVEAKVETHPEVVLAAVVPVPDDVFGERVCAVLTTTGRELGVDDVAAHLTRRGVSREWFPERVLVVAELPRNAGGKIAKGEVRRIAREFFAEQQSPAAADPR</sequence>
<feature type="domain" description="AMP-dependent synthetase/ligase" evidence="4">
    <location>
        <begin position="37"/>
        <end position="390"/>
    </location>
</feature>
<dbReference type="Gene3D" id="3.30.300.30">
    <property type="match status" value="1"/>
</dbReference>
<dbReference type="Pfam" id="PF13193">
    <property type="entry name" value="AMP-binding_C"/>
    <property type="match status" value="1"/>
</dbReference>
<evidence type="ECO:0000313" key="7">
    <source>
        <dbReference type="Proteomes" id="UP000216311"/>
    </source>
</evidence>
<reference evidence="6 7" key="1">
    <citation type="submission" date="2017-07" db="EMBL/GenBank/DDBJ databases">
        <title>Draft whole genome sequences of clinical Proprionibacteriaceae strains.</title>
        <authorList>
            <person name="Bernier A.-M."/>
            <person name="Bernard K."/>
            <person name="Domingo M.-C."/>
        </authorList>
    </citation>
    <scope>NUCLEOTIDE SEQUENCE [LARGE SCALE GENOMIC DNA]</scope>
    <source>
        <strain evidence="6 7">NML 130396</strain>
    </source>
</reference>
<accession>A0A255GL82</accession>
<dbReference type="RefSeq" id="WP_094365457.1">
    <property type="nucleotide sequence ID" value="NZ_NMVQ01000047.1"/>
</dbReference>
<dbReference type="InterPro" id="IPR042099">
    <property type="entry name" value="ANL_N_sf"/>
</dbReference>
<dbReference type="Pfam" id="PF00501">
    <property type="entry name" value="AMP-binding"/>
    <property type="match status" value="1"/>
</dbReference>
<gene>
    <name evidence="6" type="ORF">CGZ93_17555</name>
</gene>
<name>A0A255GL82_9ACTN</name>
<protein>
    <submittedName>
        <fullName evidence="6">Acyl--CoA ligase</fullName>
    </submittedName>
</protein>
<dbReference type="InterPro" id="IPR025110">
    <property type="entry name" value="AMP-bd_C"/>
</dbReference>
<dbReference type="OrthoDB" id="9803968at2"/>
<dbReference type="Gene3D" id="3.40.50.12780">
    <property type="entry name" value="N-terminal domain of ligase-like"/>
    <property type="match status" value="1"/>
</dbReference>
<evidence type="ECO:0000259" key="4">
    <source>
        <dbReference type="Pfam" id="PF00501"/>
    </source>
</evidence>
<proteinExistence type="inferred from homology"/>
<dbReference type="GO" id="GO:0031956">
    <property type="term" value="F:medium-chain fatty acid-CoA ligase activity"/>
    <property type="evidence" value="ECO:0007669"/>
    <property type="project" value="TreeGrafter"/>
</dbReference>
<dbReference type="InterPro" id="IPR000873">
    <property type="entry name" value="AMP-dep_synth/lig_dom"/>
</dbReference>
<comment type="similarity">
    <text evidence="1">Belongs to the ATP-dependent AMP-binding enzyme family.</text>
</comment>
<dbReference type="InterPro" id="IPR045851">
    <property type="entry name" value="AMP-bd_C_sf"/>
</dbReference>
<feature type="region of interest" description="Disordered" evidence="3">
    <location>
        <begin position="359"/>
        <end position="380"/>
    </location>
</feature>
<dbReference type="Proteomes" id="UP000216311">
    <property type="component" value="Unassembled WGS sequence"/>
</dbReference>
<feature type="domain" description="AMP-binding enzyme C-terminal" evidence="5">
    <location>
        <begin position="445"/>
        <end position="520"/>
    </location>
</feature>
<evidence type="ECO:0000256" key="3">
    <source>
        <dbReference type="SAM" id="MobiDB-lite"/>
    </source>
</evidence>
<keyword evidence="2 6" id="KW-0436">Ligase</keyword>
<comment type="caution">
    <text evidence="6">The sequence shown here is derived from an EMBL/GenBank/DDBJ whole genome shotgun (WGS) entry which is preliminary data.</text>
</comment>
<dbReference type="PANTHER" id="PTHR43201:SF5">
    <property type="entry name" value="MEDIUM-CHAIN ACYL-COA LIGASE ACSF2, MITOCHONDRIAL"/>
    <property type="match status" value="1"/>
</dbReference>